<evidence type="ECO:0000313" key="4">
    <source>
        <dbReference type="Proteomes" id="UP000218327"/>
    </source>
</evidence>
<feature type="transmembrane region" description="Helical" evidence="1">
    <location>
        <begin position="106"/>
        <end position="124"/>
    </location>
</feature>
<sequence length="686" mass="78337">MDISYQIPRAALVWLLAAVILVILPQSIRMPVWISLVAFSCVTWRIFIFRGVLPYPGRIMRVLVVLFTLVVSVTQMRNIGIGLDSAASLLTLGFVFKLIEMRQKRDIYVVISLCFVMAMVAFLYSQSVLSTLYIMLVITATIGAMIALNRSSLVSDNAGTARLAGKIILQAIPLAVVLFIVFPRIAPLWAVPLQTGTSTTGVSDEMSPGDISQLGRSGDLAFRVQFENISPPLHQDLYWRGLVLDDFDGETWRRTRTSSSYSVASALADFQWDWEDRVNKNGNPIYYNVIMEPTQQPWLYSLHLAESETQEFYRSRNFELFNNGLISQRFSYDLRSFTNNQTDLILLDSARNRSTRLPESGNQRSREFATQLRDSVASDRDYVYAVLSHFQQNEYFYTLNPALLAEDRVDDFLFNTLEGFCEHYASSFTFLMRSVGIPARVVVGYQGAEYNRFENYMMVYQYNAHAWSEVWLEGEGWVRFDPTGAVSPERVELGMEAALGDDPAFMEDGLFSGLLRGNLNWFNTLRLRLDAIEYEWNRRVVNYDEEVQFEFFTKLFGEVTEQKVLLLMGGLASLVILAIGLTVIRIEPRSKRAPLDKFYFKICKELGKINLERKQGEGPIAYRNRVCVARPDLSETMFELTDLYVKLSYGENSQNDAQLKVEIKNLKVMFARLKSHLGPLARLKQT</sequence>
<dbReference type="Pfam" id="PF13559">
    <property type="entry name" value="DUF4129"/>
    <property type="match status" value="1"/>
</dbReference>
<dbReference type="EMBL" id="NVVJ01000001">
    <property type="protein sequence ID" value="PCJ28708.1"/>
    <property type="molecule type" value="Genomic_DNA"/>
</dbReference>
<gene>
    <name evidence="3" type="ORF">COA96_00565</name>
</gene>
<dbReference type="InterPro" id="IPR038765">
    <property type="entry name" value="Papain-like_cys_pep_sf"/>
</dbReference>
<keyword evidence="1" id="KW-0472">Membrane</keyword>
<feature type="transmembrane region" description="Helical" evidence="1">
    <location>
        <begin position="130"/>
        <end position="148"/>
    </location>
</feature>
<dbReference type="Proteomes" id="UP000218327">
    <property type="component" value="Unassembled WGS sequence"/>
</dbReference>
<dbReference type="InterPro" id="IPR025403">
    <property type="entry name" value="TgpA-like_C"/>
</dbReference>
<dbReference type="PANTHER" id="PTHR42736:SF1">
    <property type="entry name" value="PROTEIN-GLUTAMINE GAMMA-GLUTAMYLTRANSFERASE"/>
    <property type="match status" value="1"/>
</dbReference>
<comment type="caution">
    <text evidence="3">The sequence shown here is derived from an EMBL/GenBank/DDBJ whole genome shotgun (WGS) entry which is preliminary data.</text>
</comment>
<feature type="domain" description="Transglutaminase-like" evidence="2">
    <location>
        <begin position="413"/>
        <end position="484"/>
    </location>
</feature>
<feature type="transmembrane region" description="Helical" evidence="1">
    <location>
        <begin position="59"/>
        <end position="75"/>
    </location>
</feature>
<evidence type="ECO:0000256" key="1">
    <source>
        <dbReference type="SAM" id="Phobius"/>
    </source>
</evidence>
<feature type="transmembrane region" description="Helical" evidence="1">
    <location>
        <begin position="30"/>
        <end position="47"/>
    </location>
</feature>
<dbReference type="SMART" id="SM00460">
    <property type="entry name" value="TGc"/>
    <property type="match status" value="1"/>
</dbReference>
<organism evidence="3 4">
    <name type="scientific">SAR86 cluster bacterium</name>
    <dbReference type="NCBI Taxonomy" id="2030880"/>
    <lineage>
        <taxon>Bacteria</taxon>
        <taxon>Pseudomonadati</taxon>
        <taxon>Pseudomonadota</taxon>
        <taxon>Gammaproteobacteria</taxon>
        <taxon>SAR86 cluster</taxon>
    </lineage>
</organism>
<feature type="transmembrane region" description="Helical" evidence="1">
    <location>
        <begin position="7"/>
        <end position="24"/>
    </location>
</feature>
<protein>
    <recommendedName>
        <fullName evidence="2">Transglutaminase-like domain-containing protein</fullName>
    </recommendedName>
</protein>
<evidence type="ECO:0000259" key="2">
    <source>
        <dbReference type="SMART" id="SM00460"/>
    </source>
</evidence>
<keyword evidence="1" id="KW-0812">Transmembrane</keyword>
<name>A0A2A5BC24_9GAMM</name>
<dbReference type="Pfam" id="PF01841">
    <property type="entry name" value="Transglut_core"/>
    <property type="match status" value="1"/>
</dbReference>
<dbReference type="Gene3D" id="3.10.620.30">
    <property type="match status" value="1"/>
</dbReference>
<feature type="transmembrane region" description="Helical" evidence="1">
    <location>
        <begin position="168"/>
        <end position="190"/>
    </location>
</feature>
<dbReference type="AlphaFoldDB" id="A0A2A5BC24"/>
<dbReference type="SUPFAM" id="SSF54001">
    <property type="entry name" value="Cysteine proteinases"/>
    <property type="match status" value="1"/>
</dbReference>
<dbReference type="InterPro" id="IPR021878">
    <property type="entry name" value="TgpA_N"/>
</dbReference>
<feature type="transmembrane region" description="Helical" evidence="1">
    <location>
        <begin position="564"/>
        <end position="584"/>
    </location>
</feature>
<dbReference type="PANTHER" id="PTHR42736">
    <property type="entry name" value="PROTEIN-GLUTAMINE GAMMA-GLUTAMYLTRANSFERASE"/>
    <property type="match status" value="1"/>
</dbReference>
<reference evidence="4" key="1">
    <citation type="submission" date="2017-08" db="EMBL/GenBank/DDBJ databases">
        <title>A dynamic microbial community with high functional redundancy inhabits the cold, oxic subseafloor aquifer.</title>
        <authorList>
            <person name="Tully B.J."/>
            <person name="Wheat C.G."/>
            <person name="Glazer B.T."/>
            <person name="Huber J.A."/>
        </authorList>
    </citation>
    <scope>NUCLEOTIDE SEQUENCE [LARGE SCALE GENOMIC DNA]</scope>
</reference>
<dbReference type="Pfam" id="PF11992">
    <property type="entry name" value="TgpA_N"/>
    <property type="match status" value="1"/>
</dbReference>
<accession>A0A2A5BC24</accession>
<dbReference type="InterPro" id="IPR002931">
    <property type="entry name" value="Transglutaminase-like"/>
</dbReference>
<proteinExistence type="predicted"/>
<evidence type="ECO:0000313" key="3">
    <source>
        <dbReference type="EMBL" id="PCJ28708.1"/>
    </source>
</evidence>
<dbReference type="InterPro" id="IPR052901">
    <property type="entry name" value="Bact_TGase-like"/>
</dbReference>
<keyword evidence="1" id="KW-1133">Transmembrane helix</keyword>